<dbReference type="InterPro" id="IPR000962">
    <property type="entry name" value="Znf_DskA_TraR"/>
</dbReference>
<evidence type="ECO:0000259" key="9">
    <source>
        <dbReference type="Pfam" id="PF21157"/>
    </source>
</evidence>
<dbReference type="EMBL" id="QYYA01000005">
    <property type="protein sequence ID" value="RJG16552.1"/>
    <property type="molecule type" value="Genomic_DNA"/>
</dbReference>
<protein>
    <recommendedName>
        <fullName evidence="5">RNA polymerase-binding transcription factor DksA</fullName>
    </recommendedName>
</protein>
<comment type="similarity">
    <text evidence="5">Belongs to the DksA family.</text>
</comment>
<dbReference type="SUPFAM" id="SSF109635">
    <property type="entry name" value="DnaK suppressor protein DksA, alpha-hairpin domain"/>
    <property type="match status" value="1"/>
</dbReference>
<evidence type="ECO:0000256" key="1">
    <source>
        <dbReference type="ARBA" id="ARBA00022490"/>
    </source>
</evidence>
<feature type="region of interest" description="Disordered" evidence="7">
    <location>
        <begin position="1"/>
        <end position="36"/>
    </location>
</feature>
<dbReference type="PANTHER" id="PTHR33823:SF2">
    <property type="entry name" value="RNA POLYMERASE-BINDING TRANSCRIPTION FACTOR DKSA"/>
    <property type="match status" value="1"/>
</dbReference>
<keyword evidence="11" id="KW-1185">Reference proteome</keyword>
<accession>A0A418XV22</accession>
<evidence type="ECO:0000256" key="7">
    <source>
        <dbReference type="SAM" id="MobiDB-lite"/>
    </source>
</evidence>
<feature type="binding site" evidence="5">
    <location>
        <position position="146"/>
    </location>
    <ligand>
        <name>Zn(2+)</name>
        <dbReference type="ChEBI" id="CHEBI:29105"/>
    </ligand>
</feature>
<dbReference type="GO" id="GO:0008270">
    <property type="term" value="F:zinc ion binding"/>
    <property type="evidence" value="ECO:0007669"/>
    <property type="project" value="UniProtKB-UniRule"/>
</dbReference>
<feature type="domain" description="DnaK suppressor protein DksA N-terminal" evidence="9">
    <location>
        <begin position="47"/>
        <end position="115"/>
    </location>
</feature>
<comment type="subunit">
    <text evidence="5">Interacts directly with the RNA polymerase.</text>
</comment>
<feature type="zinc finger region" description="dksA C4-type" evidence="6">
    <location>
        <begin position="125"/>
        <end position="149"/>
    </location>
</feature>
<evidence type="ECO:0000256" key="4">
    <source>
        <dbReference type="ARBA" id="ARBA00022833"/>
    </source>
</evidence>
<dbReference type="Gene3D" id="1.20.120.910">
    <property type="entry name" value="DksA, coiled-coil domain"/>
    <property type="match status" value="1"/>
</dbReference>
<dbReference type="InterPro" id="IPR012784">
    <property type="entry name" value="DksA_RNA_pol-bd"/>
</dbReference>
<feature type="binding site" evidence="5">
    <location>
        <position position="128"/>
    </location>
    <ligand>
        <name>Zn(2+)</name>
        <dbReference type="ChEBI" id="CHEBI:29105"/>
    </ligand>
</feature>
<dbReference type="NCBIfam" id="TIGR02420">
    <property type="entry name" value="dksA"/>
    <property type="match status" value="1"/>
</dbReference>
<keyword evidence="2 5" id="KW-0479">Metal-binding</keyword>
<feature type="domain" description="Zinc finger DksA/TraR C4-type" evidence="8">
    <location>
        <begin position="121"/>
        <end position="154"/>
    </location>
</feature>
<evidence type="ECO:0000313" key="10">
    <source>
        <dbReference type="EMBL" id="RJG16552.1"/>
    </source>
</evidence>
<feature type="binding site" evidence="5">
    <location>
        <position position="125"/>
    </location>
    <ligand>
        <name>Zn(2+)</name>
        <dbReference type="ChEBI" id="CHEBI:29105"/>
    </ligand>
</feature>
<evidence type="ECO:0000256" key="3">
    <source>
        <dbReference type="ARBA" id="ARBA00022771"/>
    </source>
</evidence>
<keyword evidence="3 5" id="KW-0863">Zinc-finger</keyword>
<evidence type="ECO:0000256" key="6">
    <source>
        <dbReference type="PROSITE-ProRule" id="PRU00510"/>
    </source>
</evidence>
<dbReference type="AlphaFoldDB" id="A0A418XV22"/>
<dbReference type="SUPFAM" id="SSF57716">
    <property type="entry name" value="Glucocorticoid receptor-like (DNA-binding domain)"/>
    <property type="match status" value="1"/>
</dbReference>
<dbReference type="Pfam" id="PF21157">
    <property type="entry name" value="DksA_N"/>
    <property type="match status" value="1"/>
</dbReference>
<dbReference type="PANTHER" id="PTHR33823">
    <property type="entry name" value="RNA POLYMERASE-BINDING TRANSCRIPTION FACTOR DKSA-RELATED"/>
    <property type="match status" value="1"/>
</dbReference>
<sequence length="162" mass="18808">MSPSRSPSSAQVKKTVKKTSSTSSQALLHGFKPYQPAKDEEYMNEKQREHFRQILLAWRQELMEEADRTMHHLQDEQANLPDPADRATQEEEFALELRTRDRERKLLKKIEKTLDLVDKDDYGYCEACGIEIGIRRLEARPTAEMCIDCKELAEIKEKQLAG</sequence>
<proteinExistence type="inferred from homology"/>
<dbReference type="GO" id="GO:0005737">
    <property type="term" value="C:cytoplasm"/>
    <property type="evidence" value="ECO:0007669"/>
    <property type="project" value="UniProtKB-SubCell"/>
</dbReference>
<dbReference type="HAMAP" id="MF_00926">
    <property type="entry name" value="DksA"/>
    <property type="match status" value="1"/>
</dbReference>
<dbReference type="InterPro" id="IPR037187">
    <property type="entry name" value="DnaK_N"/>
</dbReference>
<keyword evidence="4 5" id="KW-0862">Zinc</keyword>
<dbReference type="Proteomes" id="UP000283734">
    <property type="component" value="Unassembled WGS sequence"/>
</dbReference>
<organism evidence="10 11">
    <name type="scientific">Alcanivorax profundi</name>
    <dbReference type="NCBI Taxonomy" id="2338368"/>
    <lineage>
        <taxon>Bacteria</taxon>
        <taxon>Pseudomonadati</taxon>
        <taxon>Pseudomonadota</taxon>
        <taxon>Gammaproteobacteria</taxon>
        <taxon>Oceanospirillales</taxon>
        <taxon>Alcanivoracaceae</taxon>
        <taxon>Alcanivorax</taxon>
    </lineage>
</organism>
<dbReference type="InterPro" id="IPR020458">
    <property type="entry name" value="Znf_DskA_TraR_CS"/>
</dbReference>
<feature type="compositionally biased region" description="Low complexity" evidence="7">
    <location>
        <begin position="8"/>
        <end position="26"/>
    </location>
</feature>
<keyword evidence="1 5" id="KW-0963">Cytoplasm</keyword>
<evidence type="ECO:0000259" key="8">
    <source>
        <dbReference type="Pfam" id="PF01258"/>
    </source>
</evidence>
<name>A0A418XV22_9GAMM</name>
<dbReference type="GO" id="GO:0010468">
    <property type="term" value="P:regulation of gene expression"/>
    <property type="evidence" value="ECO:0007669"/>
    <property type="project" value="UniProtKB-UniRule"/>
</dbReference>
<gene>
    <name evidence="5 10" type="primary">dksA</name>
    <name evidence="10" type="ORF">D4A39_15025</name>
</gene>
<feature type="binding site" evidence="5">
    <location>
        <position position="149"/>
    </location>
    <ligand>
        <name>Zn(2+)</name>
        <dbReference type="ChEBI" id="CHEBI:29105"/>
    </ligand>
</feature>
<dbReference type="InterPro" id="IPR048489">
    <property type="entry name" value="DksA_N"/>
</dbReference>
<evidence type="ECO:0000256" key="5">
    <source>
        <dbReference type="HAMAP-Rule" id="MF_00926"/>
    </source>
</evidence>
<evidence type="ECO:0000256" key="2">
    <source>
        <dbReference type="ARBA" id="ARBA00022723"/>
    </source>
</evidence>
<comment type="subcellular location">
    <subcellularLocation>
        <location evidence="5">Cytoplasm</location>
    </subcellularLocation>
</comment>
<dbReference type="Pfam" id="PF01258">
    <property type="entry name" value="zf-dskA_traR"/>
    <property type="match status" value="1"/>
</dbReference>
<comment type="function">
    <text evidence="5">Transcription factor that acts by binding directly to the RNA polymerase (RNAP). Required for negative regulation of rRNA expression and positive regulation of several amino acid biosynthesis promoters. Also required for regulation of fis expression.</text>
</comment>
<dbReference type="PROSITE" id="PS51128">
    <property type="entry name" value="ZF_DKSA_2"/>
    <property type="match status" value="1"/>
</dbReference>
<comment type="caution">
    <text evidence="10">The sequence shown here is derived from an EMBL/GenBank/DDBJ whole genome shotgun (WGS) entry which is preliminary data.</text>
</comment>
<dbReference type="PROSITE" id="PS01102">
    <property type="entry name" value="ZF_DKSA_1"/>
    <property type="match status" value="1"/>
</dbReference>
<reference evidence="10 11" key="1">
    <citation type="submission" date="2018-09" db="EMBL/GenBank/DDBJ databases">
        <title>Alcanivorax profundi sp. nov., isolated from 1000 m-depth seawater of the Mariana Trench.</title>
        <authorList>
            <person name="Liu J."/>
        </authorList>
    </citation>
    <scope>NUCLEOTIDE SEQUENCE [LARGE SCALE GENOMIC DNA]</scope>
    <source>
        <strain evidence="10 11">MTEO17</strain>
    </source>
</reference>
<dbReference type="OrthoDB" id="9803742at2"/>
<evidence type="ECO:0000313" key="11">
    <source>
        <dbReference type="Proteomes" id="UP000283734"/>
    </source>
</evidence>